<proteinExistence type="predicted"/>
<name>A0A0J9EQ02_AJEDA</name>
<feature type="region of interest" description="Disordered" evidence="1">
    <location>
        <begin position="74"/>
        <end position="105"/>
    </location>
</feature>
<gene>
    <name evidence="2" type="ORF">BDDG_12793</name>
</gene>
<evidence type="ECO:0000256" key="1">
    <source>
        <dbReference type="SAM" id="MobiDB-lite"/>
    </source>
</evidence>
<protein>
    <submittedName>
        <fullName evidence="2">Uncharacterized protein</fullName>
    </submittedName>
</protein>
<feature type="compositionally biased region" description="Polar residues" evidence="1">
    <location>
        <begin position="94"/>
        <end position="105"/>
    </location>
</feature>
<sequence>MCCRLSDSQTPTGVSVDLGENMQGEGHLSLRLKMDAVFAPHLTPGLLNQHQNHLRQAMSIWATYHLPAEWAQIGDSHQNRANPDKQFKRPSPASFPSSRKSPVRL</sequence>
<dbReference type="AlphaFoldDB" id="A0A0J9EQ02"/>
<reference evidence="2" key="1">
    <citation type="submission" date="2010-03" db="EMBL/GenBank/DDBJ databases">
        <title>Annotation of Blastomyces dermatitidis strain ATCC 18188.</title>
        <authorList>
            <consortium name="The Broad Institute Genome Sequencing Platform"/>
            <consortium name="Broad Institute Genome Sequencing Center for Infectious Disease."/>
            <person name="Cuomo C."/>
            <person name="Klein B."/>
            <person name="Sullivan T."/>
            <person name="Heitman J."/>
            <person name="Young S."/>
            <person name="Zeng Q."/>
            <person name="Gargeya S."/>
            <person name="Alvarado L."/>
            <person name="Berlin A.M."/>
            <person name="Chapman S.B."/>
            <person name="Chen Z."/>
            <person name="Freedman E."/>
            <person name="Gellesch M."/>
            <person name="Goldberg J."/>
            <person name="Griggs A."/>
            <person name="Gujja S."/>
            <person name="Heilman E."/>
            <person name="Heiman D."/>
            <person name="Howarth C."/>
            <person name="Mehta T."/>
            <person name="Neiman D."/>
            <person name="Pearson M."/>
            <person name="Roberts A."/>
            <person name="Saif S."/>
            <person name="Shea T."/>
            <person name="Shenoy N."/>
            <person name="Sisk P."/>
            <person name="Stolte C."/>
            <person name="Sykes S."/>
            <person name="White J."/>
            <person name="Yandava C."/>
            <person name="Haas B."/>
            <person name="Nusbaum C."/>
            <person name="Birren B."/>
        </authorList>
    </citation>
    <scope>NUCLEOTIDE SEQUENCE</scope>
    <source>
        <strain evidence="2">ATCC 18188</strain>
    </source>
</reference>
<dbReference type="EMBL" id="GG749472">
    <property type="protein sequence ID" value="KMW68388.1"/>
    <property type="molecule type" value="Genomic_DNA"/>
</dbReference>
<accession>A0A0J9EQ02</accession>
<organism evidence="2">
    <name type="scientific">Ajellomyces dermatitidis (strain ATCC 18188 / CBS 674.68)</name>
    <name type="common">Blastomyces dermatitidis</name>
    <dbReference type="NCBI Taxonomy" id="653446"/>
    <lineage>
        <taxon>Eukaryota</taxon>
        <taxon>Fungi</taxon>
        <taxon>Dikarya</taxon>
        <taxon>Ascomycota</taxon>
        <taxon>Pezizomycotina</taxon>
        <taxon>Eurotiomycetes</taxon>
        <taxon>Eurotiomycetidae</taxon>
        <taxon>Onygenales</taxon>
        <taxon>Ajellomycetaceae</taxon>
        <taxon>Blastomyces</taxon>
    </lineage>
</organism>
<dbReference type="Proteomes" id="UP000007802">
    <property type="component" value="Unassembled WGS sequence"/>
</dbReference>
<evidence type="ECO:0000313" key="2">
    <source>
        <dbReference type="EMBL" id="KMW68388.1"/>
    </source>
</evidence>